<organism evidence="2 3">
    <name type="scientific">Hirundo rustica rustica</name>
    <dbReference type="NCBI Taxonomy" id="333673"/>
    <lineage>
        <taxon>Eukaryota</taxon>
        <taxon>Metazoa</taxon>
        <taxon>Chordata</taxon>
        <taxon>Craniata</taxon>
        <taxon>Vertebrata</taxon>
        <taxon>Euteleostomi</taxon>
        <taxon>Archelosauria</taxon>
        <taxon>Archosauria</taxon>
        <taxon>Dinosauria</taxon>
        <taxon>Saurischia</taxon>
        <taxon>Theropoda</taxon>
        <taxon>Coelurosauria</taxon>
        <taxon>Aves</taxon>
        <taxon>Neognathae</taxon>
        <taxon>Neoaves</taxon>
        <taxon>Telluraves</taxon>
        <taxon>Australaves</taxon>
        <taxon>Passeriformes</taxon>
        <taxon>Sylvioidea</taxon>
        <taxon>Hirundinidae</taxon>
        <taxon>Hirundo</taxon>
    </lineage>
</organism>
<evidence type="ECO:0000256" key="1">
    <source>
        <dbReference type="SAM" id="MobiDB-lite"/>
    </source>
</evidence>
<dbReference type="EMBL" id="QRBI01000112">
    <property type="protein sequence ID" value="RMC10282.1"/>
    <property type="molecule type" value="Genomic_DNA"/>
</dbReference>
<evidence type="ECO:0000313" key="2">
    <source>
        <dbReference type="EMBL" id="RMC10282.1"/>
    </source>
</evidence>
<sequence>MLTWGESPQLPEHELARSKDRGQQNCHLELPWSRLQAFQSDFGAKEGRGADHECRPVARAQGIRPSQQGFIKGIDLLDQPHLMPKIPIQ</sequence>
<keyword evidence="3" id="KW-1185">Reference proteome</keyword>
<evidence type="ECO:0000313" key="3">
    <source>
        <dbReference type="Proteomes" id="UP000269221"/>
    </source>
</evidence>
<dbReference type="Proteomes" id="UP000269221">
    <property type="component" value="Unassembled WGS sequence"/>
</dbReference>
<feature type="region of interest" description="Disordered" evidence="1">
    <location>
        <begin position="1"/>
        <end position="23"/>
    </location>
</feature>
<name>A0A3M0KAX0_HIRRU</name>
<comment type="caution">
    <text evidence="2">The sequence shown here is derived from an EMBL/GenBank/DDBJ whole genome shotgun (WGS) entry which is preliminary data.</text>
</comment>
<proteinExistence type="predicted"/>
<gene>
    <name evidence="2" type="ORF">DUI87_13084</name>
</gene>
<protein>
    <submittedName>
        <fullName evidence="2">Uncharacterized protein</fullName>
    </submittedName>
</protein>
<dbReference type="AlphaFoldDB" id="A0A3M0KAX0"/>
<accession>A0A3M0KAX0</accession>
<reference evidence="2 3" key="1">
    <citation type="submission" date="2018-07" db="EMBL/GenBank/DDBJ databases">
        <title>A high quality draft genome assembly of the barn swallow (H. rustica rustica).</title>
        <authorList>
            <person name="Formenti G."/>
            <person name="Chiara M."/>
            <person name="Poveda L."/>
            <person name="Francoijs K.-J."/>
            <person name="Bonisoli-Alquati A."/>
            <person name="Canova L."/>
            <person name="Gianfranceschi L."/>
            <person name="Horner D.S."/>
            <person name="Saino N."/>
        </authorList>
    </citation>
    <scope>NUCLEOTIDE SEQUENCE [LARGE SCALE GENOMIC DNA]</scope>
    <source>
        <strain evidence="2">Chelidonia</strain>
        <tissue evidence="2">Blood</tissue>
    </source>
</reference>
<feature type="compositionally biased region" description="Basic and acidic residues" evidence="1">
    <location>
        <begin position="11"/>
        <end position="22"/>
    </location>
</feature>